<evidence type="ECO:0000256" key="4">
    <source>
        <dbReference type="RuleBase" id="RU362121"/>
    </source>
</evidence>
<comment type="similarity">
    <text evidence="4">Belongs to the cytochrome b5 family.</text>
</comment>
<dbReference type="GO" id="GO:0005783">
    <property type="term" value="C:endoplasmic reticulum"/>
    <property type="evidence" value="ECO:0007669"/>
    <property type="project" value="TreeGrafter"/>
</dbReference>
<dbReference type="Proteomes" id="UP000012073">
    <property type="component" value="Unassembled WGS sequence"/>
</dbReference>
<dbReference type="GO" id="GO:0020037">
    <property type="term" value="F:heme binding"/>
    <property type="evidence" value="ECO:0007669"/>
    <property type="project" value="UniProtKB-UniRule"/>
</dbReference>
<dbReference type="InterPro" id="IPR051872">
    <property type="entry name" value="Cytochrome_b5/Flavoprotein_Rdt"/>
</dbReference>
<dbReference type="GO" id="GO:0006801">
    <property type="term" value="P:superoxide metabolic process"/>
    <property type="evidence" value="ECO:0007669"/>
    <property type="project" value="TreeGrafter"/>
</dbReference>
<evidence type="ECO:0000313" key="7">
    <source>
        <dbReference type="EMBL" id="CDF39432.1"/>
    </source>
</evidence>
<keyword evidence="1 4" id="KW-0349">Heme</keyword>
<feature type="compositionally biased region" description="Basic and acidic residues" evidence="5">
    <location>
        <begin position="124"/>
        <end position="155"/>
    </location>
</feature>
<feature type="region of interest" description="Disordered" evidence="5">
    <location>
        <begin position="124"/>
        <end position="190"/>
    </location>
</feature>
<name>R7QLQ3_CHOCR</name>
<dbReference type="AlphaFoldDB" id="R7QLQ3"/>
<dbReference type="Pfam" id="PF00173">
    <property type="entry name" value="Cyt-b5"/>
    <property type="match status" value="1"/>
</dbReference>
<dbReference type="GeneID" id="17327058"/>
<accession>R7QLQ3</accession>
<evidence type="ECO:0000256" key="3">
    <source>
        <dbReference type="ARBA" id="ARBA00023004"/>
    </source>
</evidence>
<sequence>MSRVPQSDQMRASGSARRKVALPPGRSQLDWVRNSGRLPRPYQRPVSLRELRAHKSKESAWMAINGRVFDVTPYIEYHPGGVEMMLMGAGKDATSLFNKYHSWVNPEYMLARCYLGPLDASERTGMETASERKVGPHRGLESDDNSKQSKDEASSKRKPSSSPKQAKASTTSLPEVSEHFDALNIAELEE</sequence>
<keyword evidence="2 4" id="KW-0479">Metal-binding</keyword>
<feature type="compositionally biased region" description="Low complexity" evidence="5">
    <location>
        <begin position="160"/>
        <end position="172"/>
    </location>
</feature>
<dbReference type="PANTHER" id="PTHR46237">
    <property type="entry name" value="CYTOCHROME B5 REDUCTASE 4 FAMILY MEMBER"/>
    <property type="match status" value="1"/>
</dbReference>
<dbReference type="SUPFAM" id="SSF55856">
    <property type="entry name" value="Cytochrome b5-like heme/steroid binding domain"/>
    <property type="match status" value="1"/>
</dbReference>
<proteinExistence type="inferred from homology"/>
<dbReference type="OrthoDB" id="432299at2759"/>
<dbReference type="OMA" id="ESAWMAI"/>
<dbReference type="FunFam" id="3.10.120.10:FF:000001">
    <property type="entry name" value="Cytochrome b5 reductase 4"/>
    <property type="match status" value="1"/>
</dbReference>
<evidence type="ECO:0000256" key="2">
    <source>
        <dbReference type="ARBA" id="ARBA00022723"/>
    </source>
</evidence>
<dbReference type="InterPro" id="IPR018506">
    <property type="entry name" value="Cyt_B5_heme-BS"/>
</dbReference>
<dbReference type="KEGG" id="ccp:CHC_T00006581001"/>
<feature type="compositionally biased region" description="Polar residues" evidence="5">
    <location>
        <begin position="1"/>
        <end position="12"/>
    </location>
</feature>
<keyword evidence="8" id="KW-1185">Reference proteome</keyword>
<keyword evidence="3 4" id="KW-0408">Iron</keyword>
<feature type="domain" description="Cytochrome b5 heme-binding" evidence="6">
    <location>
        <begin position="43"/>
        <end position="119"/>
    </location>
</feature>
<gene>
    <name evidence="7" type="ORF">CHC_T00006581001</name>
</gene>
<evidence type="ECO:0000256" key="5">
    <source>
        <dbReference type="SAM" id="MobiDB-lite"/>
    </source>
</evidence>
<dbReference type="InterPro" id="IPR001199">
    <property type="entry name" value="Cyt_B5-like_heme/steroid-bd"/>
</dbReference>
<dbReference type="EMBL" id="HG002031">
    <property type="protein sequence ID" value="CDF39432.1"/>
    <property type="molecule type" value="Genomic_DNA"/>
</dbReference>
<dbReference type="PROSITE" id="PS00191">
    <property type="entry name" value="CYTOCHROME_B5_1"/>
    <property type="match status" value="1"/>
</dbReference>
<dbReference type="STRING" id="2769.R7QLQ3"/>
<dbReference type="Gramene" id="CDF39432">
    <property type="protein sequence ID" value="CDF39432"/>
    <property type="gene ID" value="CHC_T00006581001"/>
</dbReference>
<feature type="region of interest" description="Disordered" evidence="5">
    <location>
        <begin position="1"/>
        <end position="26"/>
    </location>
</feature>
<evidence type="ECO:0000313" key="8">
    <source>
        <dbReference type="Proteomes" id="UP000012073"/>
    </source>
</evidence>
<dbReference type="PANTHER" id="PTHR46237:SF1">
    <property type="entry name" value="CYTOCHROME B5 REDUCTASE 4"/>
    <property type="match status" value="1"/>
</dbReference>
<protein>
    <recommendedName>
        <fullName evidence="6">Cytochrome b5 heme-binding domain-containing protein</fullName>
    </recommendedName>
</protein>
<dbReference type="PhylomeDB" id="R7QLQ3"/>
<dbReference type="GO" id="GO:0004128">
    <property type="term" value="F:cytochrome-b5 reductase activity, acting on NAD(P)H"/>
    <property type="evidence" value="ECO:0007669"/>
    <property type="project" value="TreeGrafter"/>
</dbReference>
<dbReference type="InterPro" id="IPR036400">
    <property type="entry name" value="Cyt_B5-like_heme/steroid_sf"/>
</dbReference>
<dbReference type="Gene3D" id="3.10.120.10">
    <property type="entry name" value="Cytochrome b5-like heme/steroid binding domain"/>
    <property type="match status" value="1"/>
</dbReference>
<dbReference type="RefSeq" id="XP_005719343.1">
    <property type="nucleotide sequence ID" value="XM_005719286.1"/>
</dbReference>
<evidence type="ECO:0000259" key="6">
    <source>
        <dbReference type="PROSITE" id="PS50255"/>
    </source>
</evidence>
<dbReference type="PROSITE" id="PS50255">
    <property type="entry name" value="CYTOCHROME_B5_2"/>
    <property type="match status" value="1"/>
</dbReference>
<evidence type="ECO:0000256" key="1">
    <source>
        <dbReference type="ARBA" id="ARBA00022617"/>
    </source>
</evidence>
<organism evidence="7 8">
    <name type="scientific">Chondrus crispus</name>
    <name type="common">Carrageen Irish moss</name>
    <name type="synonym">Polymorpha crispa</name>
    <dbReference type="NCBI Taxonomy" id="2769"/>
    <lineage>
        <taxon>Eukaryota</taxon>
        <taxon>Rhodophyta</taxon>
        <taxon>Florideophyceae</taxon>
        <taxon>Rhodymeniophycidae</taxon>
        <taxon>Gigartinales</taxon>
        <taxon>Gigartinaceae</taxon>
        <taxon>Chondrus</taxon>
    </lineage>
</organism>
<dbReference type="GO" id="GO:0046872">
    <property type="term" value="F:metal ion binding"/>
    <property type="evidence" value="ECO:0007669"/>
    <property type="project" value="UniProtKB-UniRule"/>
</dbReference>
<reference evidence="8" key="1">
    <citation type="journal article" date="2013" name="Proc. Natl. Acad. Sci. U.S.A.">
        <title>Genome structure and metabolic features in the red seaweed Chondrus crispus shed light on evolution of the Archaeplastida.</title>
        <authorList>
            <person name="Collen J."/>
            <person name="Porcel B."/>
            <person name="Carre W."/>
            <person name="Ball S.G."/>
            <person name="Chaparro C."/>
            <person name="Tonon T."/>
            <person name="Barbeyron T."/>
            <person name="Michel G."/>
            <person name="Noel B."/>
            <person name="Valentin K."/>
            <person name="Elias M."/>
            <person name="Artiguenave F."/>
            <person name="Arun A."/>
            <person name="Aury J.M."/>
            <person name="Barbosa-Neto J.F."/>
            <person name="Bothwell J.H."/>
            <person name="Bouget F.Y."/>
            <person name="Brillet L."/>
            <person name="Cabello-Hurtado F."/>
            <person name="Capella-Gutierrez S."/>
            <person name="Charrier B."/>
            <person name="Cladiere L."/>
            <person name="Cock J.M."/>
            <person name="Coelho S.M."/>
            <person name="Colleoni C."/>
            <person name="Czjzek M."/>
            <person name="Da Silva C."/>
            <person name="Delage L."/>
            <person name="Denoeud F."/>
            <person name="Deschamps P."/>
            <person name="Dittami S.M."/>
            <person name="Gabaldon T."/>
            <person name="Gachon C.M."/>
            <person name="Groisillier A."/>
            <person name="Herve C."/>
            <person name="Jabbari K."/>
            <person name="Katinka M."/>
            <person name="Kloareg B."/>
            <person name="Kowalczyk N."/>
            <person name="Labadie K."/>
            <person name="Leblanc C."/>
            <person name="Lopez P.J."/>
            <person name="McLachlan D.H."/>
            <person name="Meslet-Cladiere L."/>
            <person name="Moustafa A."/>
            <person name="Nehr Z."/>
            <person name="Nyvall Collen P."/>
            <person name="Panaud O."/>
            <person name="Partensky F."/>
            <person name="Poulain J."/>
            <person name="Rensing S.A."/>
            <person name="Rousvoal S."/>
            <person name="Samson G."/>
            <person name="Symeonidi A."/>
            <person name="Weissenbach J."/>
            <person name="Zambounis A."/>
            <person name="Wincker P."/>
            <person name="Boyen C."/>
        </authorList>
    </citation>
    <scope>NUCLEOTIDE SEQUENCE [LARGE SCALE GENOMIC DNA]</scope>
    <source>
        <strain evidence="8">cv. Stackhouse</strain>
    </source>
</reference>
<dbReference type="SMART" id="SM01117">
    <property type="entry name" value="Cyt-b5"/>
    <property type="match status" value="1"/>
</dbReference>